<dbReference type="PANTHER" id="PTHR43442">
    <property type="entry name" value="GLUCONOKINASE-RELATED"/>
    <property type="match status" value="1"/>
</dbReference>
<proteinExistence type="inferred from homology"/>
<evidence type="ECO:0000256" key="3">
    <source>
        <dbReference type="ARBA" id="ARBA00012054"/>
    </source>
</evidence>
<dbReference type="CDD" id="cd02021">
    <property type="entry name" value="GntK"/>
    <property type="match status" value="1"/>
</dbReference>
<comment type="caution">
    <text evidence="11">The sequence shown here is derived from an EMBL/GenBank/DDBJ whole genome shotgun (WGS) entry which is preliminary data.</text>
</comment>
<comment type="similarity">
    <text evidence="2 10">Belongs to the gluconokinase GntK/GntV family.</text>
</comment>
<dbReference type="EC" id="2.7.1.12" evidence="3 10"/>
<keyword evidence="4 10" id="KW-0808">Transferase</keyword>
<dbReference type="SUPFAM" id="SSF52540">
    <property type="entry name" value="P-loop containing nucleoside triphosphate hydrolases"/>
    <property type="match status" value="1"/>
</dbReference>
<comment type="catalytic activity">
    <reaction evidence="9 10">
        <text>D-gluconate + ATP = 6-phospho-D-gluconate + ADP + H(+)</text>
        <dbReference type="Rhea" id="RHEA:19433"/>
        <dbReference type="ChEBI" id="CHEBI:15378"/>
        <dbReference type="ChEBI" id="CHEBI:18391"/>
        <dbReference type="ChEBI" id="CHEBI:30616"/>
        <dbReference type="ChEBI" id="CHEBI:58759"/>
        <dbReference type="ChEBI" id="CHEBI:456216"/>
        <dbReference type="EC" id="2.7.1.12"/>
    </reaction>
</comment>
<dbReference type="PANTHER" id="PTHR43442:SF3">
    <property type="entry name" value="GLUCONOKINASE-RELATED"/>
    <property type="match status" value="1"/>
</dbReference>
<keyword evidence="8" id="KW-0311">Gluconate utilization</keyword>
<dbReference type="Gene3D" id="3.40.50.300">
    <property type="entry name" value="P-loop containing nucleotide triphosphate hydrolases"/>
    <property type="match status" value="1"/>
</dbReference>
<protein>
    <recommendedName>
        <fullName evidence="3 10">Gluconokinase</fullName>
        <ecNumber evidence="3 10">2.7.1.12</ecNumber>
    </recommendedName>
</protein>
<dbReference type="Proteomes" id="UP000553888">
    <property type="component" value="Unassembled WGS sequence"/>
</dbReference>
<dbReference type="GO" id="GO:0005737">
    <property type="term" value="C:cytoplasm"/>
    <property type="evidence" value="ECO:0007669"/>
    <property type="project" value="TreeGrafter"/>
</dbReference>
<evidence type="ECO:0000313" key="11">
    <source>
        <dbReference type="EMBL" id="NYG97760.1"/>
    </source>
</evidence>
<reference evidence="11 12" key="1">
    <citation type="submission" date="2020-07" db="EMBL/GenBank/DDBJ databases">
        <title>Sequencing the genomes of 1000 actinobacteria strains.</title>
        <authorList>
            <person name="Klenk H.-P."/>
        </authorList>
    </citation>
    <scope>NUCLEOTIDE SEQUENCE [LARGE SCALE GENOMIC DNA]</scope>
    <source>
        <strain evidence="11 12">DSM 23141</strain>
    </source>
</reference>
<dbReference type="InterPro" id="IPR006001">
    <property type="entry name" value="Therm_gnt_kin"/>
</dbReference>
<keyword evidence="6 10" id="KW-0418">Kinase</keyword>
<keyword evidence="5 10" id="KW-0547">Nucleotide-binding</keyword>
<accession>A0A852Y8Q6</accession>
<dbReference type="GO" id="GO:0046316">
    <property type="term" value="F:gluconokinase activity"/>
    <property type="evidence" value="ECO:0007669"/>
    <property type="project" value="UniProtKB-EC"/>
</dbReference>
<keyword evidence="7 10" id="KW-0067">ATP-binding</keyword>
<sequence length="167" mass="17350">MSAPIVVMGVSGSGKSTVGAELAAALGVAFVDGDALHPPVNIAKMAAGIPLDDADRAPWLTAVGTTLAHGEPAGVVVACSALRRVYRDRLRELAPALRVVYLFGDPALLHARIAARRGHFMPPALLDSQLAALEPPTPDERAIALDVAYPIPGLIAEALRWLGPSRA</sequence>
<dbReference type="NCBIfam" id="TIGR01313">
    <property type="entry name" value="therm_gnt_kin"/>
    <property type="match status" value="1"/>
</dbReference>
<evidence type="ECO:0000256" key="1">
    <source>
        <dbReference type="ARBA" id="ARBA00004761"/>
    </source>
</evidence>
<evidence type="ECO:0000313" key="12">
    <source>
        <dbReference type="Proteomes" id="UP000553888"/>
    </source>
</evidence>
<evidence type="ECO:0000256" key="6">
    <source>
        <dbReference type="ARBA" id="ARBA00022777"/>
    </source>
</evidence>
<dbReference type="Pfam" id="PF13671">
    <property type="entry name" value="AAA_33"/>
    <property type="match status" value="1"/>
</dbReference>
<dbReference type="AlphaFoldDB" id="A0A852Y8Q6"/>
<gene>
    <name evidence="11" type="ORF">BJ979_000386</name>
</gene>
<dbReference type="RefSeq" id="WP_343046556.1">
    <property type="nucleotide sequence ID" value="NZ_JACBZY010000001.1"/>
</dbReference>
<dbReference type="EMBL" id="JACBZY010000001">
    <property type="protein sequence ID" value="NYG97760.1"/>
    <property type="molecule type" value="Genomic_DNA"/>
</dbReference>
<name>A0A852Y8Q6_9MICO</name>
<evidence type="ECO:0000256" key="7">
    <source>
        <dbReference type="ARBA" id="ARBA00022840"/>
    </source>
</evidence>
<dbReference type="GO" id="GO:0005524">
    <property type="term" value="F:ATP binding"/>
    <property type="evidence" value="ECO:0007669"/>
    <property type="project" value="UniProtKB-KW"/>
</dbReference>
<evidence type="ECO:0000256" key="4">
    <source>
        <dbReference type="ARBA" id="ARBA00022679"/>
    </source>
</evidence>
<organism evidence="11 12">
    <name type="scientific">Schumannella luteola</name>
    <dbReference type="NCBI Taxonomy" id="472059"/>
    <lineage>
        <taxon>Bacteria</taxon>
        <taxon>Bacillati</taxon>
        <taxon>Actinomycetota</taxon>
        <taxon>Actinomycetes</taxon>
        <taxon>Micrococcales</taxon>
        <taxon>Microbacteriaceae</taxon>
        <taxon>Schumannella</taxon>
    </lineage>
</organism>
<evidence type="ECO:0000256" key="2">
    <source>
        <dbReference type="ARBA" id="ARBA00008420"/>
    </source>
</evidence>
<evidence type="ECO:0000256" key="10">
    <source>
        <dbReference type="RuleBase" id="RU363066"/>
    </source>
</evidence>
<keyword evidence="12" id="KW-1185">Reference proteome</keyword>
<dbReference type="FunFam" id="3.40.50.300:FF:000522">
    <property type="entry name" value="Gluconokinase"/>
    <property type="match status" value="1"/>
</dbReference>
<evidence type="ECO:0000256" key="9">
    <source>
        <dbReference type="ARBA" id="ARBA00048090"/>
    </source>
</evidence>
<evidence type="ECO:0000256" key="5">
    <source>
        <dbReference type="ARBA" id="ARBA00022741"/>
    </source>
</evidence>
<dbReference type="GO" id="GO:0019521">
    <property type="term" value="P:D-gluconate metabolic process"/>
    <property type="evidence" value="ECO:0007669"/>
    <property type="project" value="UniProtKB-KW"/>
</dbReference>
<evidence type="ECO:0000256" key="8">
    <source>
        <dbReference type="ARBA" id="ARBA00023064"/>
    </source>
</evidence>
<dbReference type="InterPro" id="IPR027417">
    <property type="entry name" value="P-loop_NTPase"/>
</dbReference>
<comment type="pathway">
    <text evidence="1">Carbohydrate acid metabolism.</text>
</comment>